<evidence type="ECO:0000256" key="1">
    <source>
        <dbReference type="SAM" id="MobiDB-lite"/>
    </source>
</evidence>
<protein>
    <submittedName>
        <fullName evidence="2">Uncharacterized protein</fullName>
    </submittedName>
</protein>
<gene>
    <name evidence="2" type="ORF">FB470_004575</name>
</gene>
<feature type="compositionally biased region" description="Basic residues" evidence="1">
    <location>
        <begin position="271"/>
        <end position="285"/>
    </location>
</feature>
<feature type="compositionally biased region" description="Basic residues" evidence="1">
    <location>
        <begin position="246"/>
        <end position="256"/>
    </location>
</feature>
<feature type="region of interest" description="Disordered" evidence="1">
    <location>
        <begin position="228"/>
        <end position="322"/>
    </location>
</feature>
<organism evidence="2 3">
    <name type="scientific">Amycolatopsis thermophila</name>
    <dbReference type="NCBI Taxonomy" id="206084"/>
    <lineage>
        <taxon>Bacteria</taxon>
        <taxon>Bacillati</taxon>
        <taxon>Actinomycetota</taxon>
        <taxon>Actinomycetes</taxon>
        <taxon>Pseudonocardiales</taxon>
        <taxon>Pseudonocardiaceae</taxon>
        <taxon>Amycolatopsis</taxon>
    </lineage>
</organism>
<sequence>MTSGRRTCAPGWARPSPTLARRTRLPEAWAPPSRLRPCSARSPPWRPVLQSRRVPRARFRPRPAARDLRLRRRPCGRSGRAAFARSSTRAAPRTTGTTASTSCGRRLLLALDWRGSDEGIAWTRGVLDAPPGLPAILTTHDLIHRESNGGAALSDHGDQVIRRFDPIFLAKGGLYWPTGRPTLLDDHSNPVHLHITNHQDRCYGGAGMLRYCAFDLVRGVIDVGTFSPRLGAARSDRPGGRNTRTVPRHRPVHRRDRLHEPLPGDGDGLTRRTRPRRPSVGRRPNRGAGPAEPGSPSSTGRGTAGGSGTRGSWDGRCGRSRS</sequence>
<comment type="caution">
    <text evidence="2">The sequence shown here is derived from an EMBL/GenBank/DDBJ whole genome shotgun (WGS) entry which is preliminary data.</text>
</comment>
<feature type="region of interest" description="Disordered" evidence="1">
    <location>
        <begin position="1"/>
        <end position="99"/>
    </location>
</feature>
<keyword evidence="3" id="KW-1185">Reference proteome</keyword>
<dbReference type="EMBL" id="JAUSUT010000001">
    <property type="protein sequence ID" value="MDQ0380581.1"/>
    <property type="molecule type" value="Genomic_DNA"/>
</dbReference>
<accession>A0ABU0EZ38</accession>
<name>A0ABU0EZ38_9PSEU</name>
<dbReference type="Proteomes" id="UP001229651">
    <property type="component" value="Unassembled WGS sequence"/>
</dbReference>
<feature type="compositionally biased region" description="Basic residues" evidence="1">
    <location>
        <begin position="53"/>
        <end position="75"/>
    </location>
</feature>
<feature type="compositionally biased region" description="Low complexity" evidence="1">
    <location>
        <begin position="76"/>
        <end position="99"/>
    </location>
</feature>
<reference evidence="2 3" key="1">
    <citation type="submission" date="2023-07" db="EMBL/GenBank/DDBJ databases">
        <title>Sequencing the genomes of 1000 actinobacteria strains.</title>
        <authorList>
            <person name="Klenk H.-P."/>
        </authorList>
    </citation>
    <scope>NUCLEOTIDE SEQUENCE [LARGE SCALE GENOMIC DNA]</scope>
    <source>
        <strain evidence="2 3">DSM 45805</strain>
    </source>
</reference>
<evidence type="ECO:0000313" key="3">
    <source>
        <dbReference type="Proteomes" id="UP001229651"/>
    </source>
</evidence>
<evidence type="ECO:0000313" key="2">
    <source>
        <dbReference type="EMBL" id="MDQ0380581.1"/>
    </source>
</evidence>
<proteinExistence type="predicted"/>